<keyword evidence="4" id="KW-0408">Iron</keyword>
<organism evidence="7 8">
    <name type="scientific">Wenjunlia vitaminophila</name>
    <name type="common">Streptomyces vitaminophilus</name>
    <dbReference type="NCBI Taxonomy" id="76728"/>
    <lineage>
        <taxon>Bacteria</taxon>
        <taxon>Bacillati</taxon>
        <taxon>Actinomycetota</taxon>
        <taxon>Actinomycetes</taxon>
        <taxon>Kitasatosporales</taxon>
        <taxon>Streptomycetaceae</taxon>
        <taxon>Wenjunlia</taxon>
    </lineage>
</organism>
<evidence type="ECO:0000313" key="8">
    <source>
        <dbReference type="Proteomes" id="UP000050867"/>
    </source>
</evidence>
<evidence type="ECO:0008006" key="9">
    <source>
        <dbReference type="Google" id="ProtNLM"/>
    </source>
</evidence>
<dbReference type="STRING" id="76728.AQ490_15085"/>
<keyword evidence="3" id="KW-0560">Oxidoreductase</keyword>
<keyword evidence="8" id="KW-1185">Reference proteome</keyword>
<feature type="region of interest" description="Disordered" evidence="6">
    <location>
        <begin position="16"/>
        <end position="35"/>
    </location>
</feature>
<sequence>MAFGERRGRELAVTLTAGRPAHPATPTSPAPVPPPRPVLEVAEQCAPQRGRHYPRERVAPVPVPVVRRVDVLVVGGGSSGAPAAISAAREGATTLVVDAGPGLGGTGTYGGVHSYWFGRREGQAAELQRRTRGLHREHGLPGGVGNWHIELKALALGRAAAEAGVEVLPGTLAVAALRTGDRVRGAVLAGPEGPVAVVAEVVVDATGDADLAAWCGAPTEYGAVGTHTVMWSSLARFEHPGVTRNTFGGIADVSNVEDSTRAVLAARRRGGPAHDHGIQPAARESRHLVGEATVTLTDQLTQRHWPDVVNLHFSNHDVKGKGEALWPQLGLIPPNLEVELPYRALLPRGLDGLLVTGKALSATHDALAALRMQADLENLGAVTGAAAARCALEGVAPRALDVPRLQRVLVERGLLPARALRRPAPVPPPVPELVAELVRRVPLHAYSDMGRRETYRGAIPLVHLVLDPGPRVTDALLTALDQATGPGRLVLAQALVCRGASAGVEVLLERLHLAVSGPALPAREARIREAQLPPDQSAMPQDAYLLYTLALARDPRAVAVWERVAELVDVSPRGLRDPLAGSFYWVDAVCAGAERLGDPAAVPLLLRLRERPGLHAQWRHHGIEPDDFQERAALLELALGRALARCGSAHGTEVLVEYLDDCRALLAEQAHRQLVAVYGVDLGKDAAAWLRRLADGGPATARPLPWEQDPHAADLPFPVGMRPVPNRIG</sequence>
<proteinExistence type="predicted"/>
<dbReference type="InterPro" id="IPR036188">
    <property type="entry name" value="FAD/NAD-bd_sf"/>
</dbReference>
<dbReference type="Gene3D" id="3.50.50.60">
    <property type="entry name" value="FAD/NAD(P)-binding domain"/>
    <property type="match status" value="1"/>
</dbReference>
<dbReference type="GO" id="GO:0051539">
    <property type="term" value="F:4 iron, 4 sulfur cluster binding"/>
    <property type="evidence" value="ECO:0007669"/>
    <property type="project" value="UniProtKB-KW"/>
</dbReference>
<evidence type="ECO:0000256" key="5">
    <source>
        <dbReference type="ARBA" id="ARBA00023014"/>
    </source>
</evidence>
<name>A0A0T6LWB8_WENVI</name>
<dbReference type="PANTHER" id="PTHR43498:SF1">
    <property type="entry name" value="COB--COM HETERODISULFIDE REDUCTASE IRON-SULFUR SUBUNIT A"/>
    <property type="match status" value="1"/>
</dbReference>
<protein>
    <recommendedName>
        <fullName evidence="9">FAD-dependent oxidoreductase</fullName>
    </recommendedName>
</protein>
<evidence type="ECO:0000256" key="3">
    <source>
        <dbReference type="ARBA" id="ARBA00023002"/>
    </source>
</evidence>
<dbReference type="PANTHER" id="PTHR43498">
    <property type="entry name" value="FERREDOXIN:COB-COM HETERODISULFIDE REDUCTASE SUBUNIT A"/>
    <property type="match status" value="1"/>
</dbReference>
<keyword evidence="5" id="KW-0411">Iron-sulfur</keyword>
<dbReference type="InterPro" id="IPR039650">
    <property type="entry name" value="HdrA-like"/>
</dbReference>
<dbReference type="SUPFAM" id="SSF51905">
    <property type="entry name" value="FAD/NAD(P)-binding domain"/>
    <property type="match status" value="1"/>
</dbReference>
<dbReference type="GO" id="GO:0046872">
    <property type="term" value="F:metal ion binding"/>
    <property type="evidence" value="ECO:0007669"/>
    <property type="project" value="UniProtKB-KW"/>
</dbReference>
<feature type="compositionally biased region" description="Pro residues" evidence="6">
    <location>
        <begin position="26"/>
        <end position="35"/>
    </location>
</feature>
<keyword evidence="2" id="KW-0479">Metal-binding</keyword>
<dbReference type="Pfam" id="PF12831">
    <property type="entry name" value="FAD_oxidored"/>
    <property type="match status" value="2"/>
</dbReference>
<dbReference type="AlphaFoldDB" id="A0A0T6LWB8"/>
<comment type="caution">
    <text evidence="7">The sequence shown here is derived from an EMBL/GenBank/DDBJ whole genome shotgun (WGS) entry which is preliminary data.</text>
</comment>
<dbReference type="GO" id="GO:0016491">
    <property type="term" value="F:oxidoreductase activity"/>
    <property type="evidence" value="ECO:0007669"/>
    <property type="project" value="UniProtKB-KW"/>
</dbReference>
<gene>
    <name evidence="7" type="ORF">AQ490_15085</name>
</gene>
<dbReference type="EMBL" id="LLZU01000005">
    <property type="protein sequence ID" value="KRV50414.1"/>
    <property type="molecule type" value="Genomic_DNA"/>
</dbReference>
<keyword evidence="1" id="KW-0004">4Fe-4S</keyword>
<evidence type="ECO:0000256" key="4">
    <source>
        <dbReference type="ARBA" id="ARBA00023004"/>
    </source>
</evidence>
<evidence type="ECO:0000313" key="7">
    <source>
        <dbReference type="EMBL" id="KRV50414.1"/>
    </source>
</evidence>
<reference evidence="7 8" key="1">
    <citation type="submission" date="2015-10" db="EMBL/GenBank/DDBJ databases">
        <title>Draft genome sequence of pyrrolomycin-producing Streptomyces vitaminophilus.</title>
        <authorList>
            <person name="Graham D.E."/>
            <person name="Mahan K.M."/>
            <person name="Klingeman D.M."/>
            <person name="Hettich R.L."/>
            <person name="Parry R.J."/>
        </authorList>
    </citation>
    <scope>NUCLEOTIDE SEQUENCE [LARGE SCALE GENOMIC DNA]</scope>
    <source>
        <strain evidence="7 8">ATCC 31673</strain>
    </source>
</reference>
<dbReference type="Proteomes" id="UP000050867">
    <property type="component" value="Unassembled WGS sequence"/>
</dbReference>
<accession>A0A0T6LWB8</accession>
<evidence type="ECO:0000256" key="1">
    <source>
        <dbReference type="ARBA" id="ARBA00022485"/>
    </source>
</evidence>
<evidence type="ECO:0000256" key="2">
    <source>
        <dbReference type="ARBA" id="ARBA00022723"/>
    </source>
</evidence>
<dbReference type="eggNOG" id="COG0644">
    <property type="taxonomic scope" value="Bacteria"/>
</dbReference>
<evidence type="ECO:0000256" key="6">
    <source>
        <dbReference type="SAM" id="MobiDB-lite"/>
    </source>
</evidence>